<protein>
    <recommendedName>
        <fullName evidence="6">RNA polymerase II C-terminal domain phosphatase-like</fullName>
        <ecNumber evidence="6">3.1.3.16</ecNumber>
    </recommendedName>
</protein>
<comment type="function">
    <text evidence="6">This promotes the activity of RNA polymerase II.</text>
</comment>
<dbReference type="GO" id="GO:0008420">
    <property type="term" value="F:RNA polymerase II CTD heptapeptide repeat phosphatase activity"/>
    <property type="evidence" value="ECO:0007669"/>
    <property type="project" value="UniProtKB-UniRule"/>
</dbReference>
<dbReference type="InterPro" id="IPR011947">
    <property type="entry name" value="FCP1_euk"/>
</dbReference>
<dbReference type="PROSITE" id="PS50969">
    <property type="entry name" value="FCP1"/>
    <property type="match status" value="1"/>
</dbReference>
<evidence type="ECO:0000313" key="9">
    <source>
        <dbReference type="EMBL" id="KAL2511941.1"/>
    </source>
</evidence>
<comment type="caution">
    <text evidence="9">The sequence shown here is derived from an EMBL/GenBank/DDBJ whole genome shotgun (WGS) entry which is preliminary data.</text>
</comment>
<evidence type="ECO:0000256" key="3">
    <source>
        <dbReference type="ARBA" id="ARBA00023242"/>
    </source>
</evidence>
<dbReference type="NCBIfam" id="TIGR02250">
    <property type="entry name" value="FCP1_euk"/>
    <property type="match status" value="1"/>
</dbReference>
<dbReference type="SMART" id="SM00292">
    <property type="entry name" value="BRCT"/>
    <property type="match status" value="1"/>
</dbReference>
<dbReference type="Gene3D" id="3.40.50.10190">
    <property type="entry name" value="BRCT domain"/>
    <property type="match status" value="1"/>
</dbReference>
<evidence type="ECO:0000256" key="4">
    <source>
        <dbReference type="ARBA" id="ARBA00047761"/>
    </source>
</evidence>
<evidence type="ECO:0000256" key="6">
    <source>
        <dbReference type="RuleBase" id="RU366066"/>
    </source>
</evidence>
<dbReference type="GO" id="GO:0005634">
    <property type="term" value="C:nucleus"/>
    <property type="evidence" value="ECO:0007669"/>
    <property type="project" value="UniProtKB-SubCell"/>
</dbReference>
<dbReference type="EC" id="3.1.3.16" evidence="6"/>
<keyword evidence="2 6" id="KW-0378">Hydrolase</keyword>
<evidence type="ECO:0000256" key="2">
    <source>
        <dbReference type="ARBA" id="ARBA00022801"/>
    </source>
</evidence>
<proteinExistence type="predicted"/>
<dbReference type="Pfam" id="PF03031">
    <property type="entry name" value="NIF"/>
    <property type="match status" value="1"/>
</dbReference>
<name>A0ABD1TGS8_9LAMI</name>
<dbReference type="EMBL" id="JBFOLK010000005">
    <property type="protein sequence ID" value="KAL2511941.1"/>
    <property type="molecule type" value="Genomic_DNA"/>
</dbReference>
<evidence type="ECO:0000256" key="1">
    <source>
        <dbReference type="ARBA" id="ARBA00004123"/>
    </source>
</evidence>
<comment type="subcellular location">
    <subcellularLocation>
        <location evidence="1 6">Nucleus</location>
    </subcellularLocation>
</comment>
<dbReference type="InterPro" id="IPR004274">
    <property type="entry name" value="FCP1_dom"/>
</dbReference>
<comment type="catalytic activity">
    <reaction evidence="5 6">
        <text>O-phospho-L-threonyl-[protein] + H2O = L-threonyl-[protein] + phosphate</text>
        <dbReference type="Rhea" id="RHEA:47004"/>
        <dbReference type="Rhea" id="RHEA-COMP:11060"/>
        <dbReference type="Rhea" id="RHEA-COMP:11605"/>
        <dbReference type="ChEBI" id="CHEBI:15377"/>
        <dbReference type="ChEBI" id="CHEBI:30013"/>
        <dbReference type="ChEBI" id="CHEBI:43474"/>
        <dbReference type="ChEBI" id="CHEBI:61977"/>
        <dbReference type="EC" id="3.1.3.16"/>
    </reaction>
</comment>
<dbReference type="SUPFAM" id="SSF52113">
    <property type="entry name" value="BRCT domain"/>
    <property type="match status" value="1"/>
</dbReference>
<gene>
    <name evidence="9" type="ORF">Adt_17541</name>
</gene>
<comment type="catalytic activity">
    <reaction evidence="4 6">
        <text>O-phospho-L-seryl-[protein] + H2O = L-seryl-[protein] + phosphate</text>
        <dbReference type="Rhea" id="RHEA:20629"/>
        <dbReference type="Rhea" id="RHEA-COMP:9863"/>
        <dbReference type="Rhea" id="RHEA-COMP:11604"/>
        <dbReference type="ChEBI" id="CHEBI:15377"/>
        <dbReference type="ChEBI" id="CHEBI:29999"/>
        <dbReference type="ChEBI" id="CHEBI:43474"/>
        <dbReference type="ChEBI" id="CHEBI:83421"/>
        <dbReference type="EC" id="3.1.3.16"/>
    </reaction>
</comment>
<keyword evidence="3 6" id="KW-0539">Nucleus</keyword>
<evidence type="ECO:0000259" key="7">
    <source>
        <dbReference type="PROSITE" id="PS50172"/>
    </source>
</evidence>
<feature type="domain" description="BRCT" evidence="7">
    <location>
        <begin position="312"/>
        <end position="400"/>
    </location>
</feature>
<dbReference type="PANTHER" id="PTHR23081">
    <property type="entry name" value="RNA POLYMERASE II CTD PHOSPHATASE"/>
    <property type="match status" value="1"/>
</dbReference>
<evidence type="ECO:0000256" key="5">
    <source>
        <dbReference type="ARBA" id="ARBA00048336"/>
    </source>
</evidence>
<dbReference type="InterPro" id="IPR039189">
    <property type="entry name" value="Fcp1"/>
</dbReference>
<dbReference type="CDD" id="cd07521">
    <property type="entry name" value="HAD_FCP1-like"/>
    <property type="match status" value="1"/>
</dbReference>
<accession>A0ABD1TGS8</accession>
<dbReference type="InterPro" id="IPR036412">
    <property type="entry name" value="HAD-like_sf"/>
</dbReference>
<dbReference type="SUPFAM" id="SSF56784">
    <property type="entry name" value="HAD-like"/>
    <property type="match status" value="1"/>
</dbReference>
<dbReference type="InterPro" id="IPR001357">
    <property type="entry name" value="BRCT_dom"/>
</dbReference>
<dbReference type="CDD" id="cd17729">
    <property type="entry name" value="BRCT_CTDP1"/>
    <property type="match status" value="1"/>
</dbReference>
<keyword evidence="10" id="KW-1185">Reference proteome</keyword>
<feature type="domain" description="FCP1 homology" evidence="8">
    <location>
        <begin position="70"/>
        <end position="243"/>
    </location>
</feature>
<reference evidence="10" key="1">
    <citation type="submission" date="2024-07" db="EMBL/GenBank/DDBJ databases">
        <title>Two chromosome-level genome assemblies of Korean endemic species Abeliophyllum distichum and Forsythia ovata (Oleaceae).</title>
        <authorList>
            <person name="Jang H."/>
        </authorList>
    </citation>
    <scope>NUCLEOTIDE SEQUENCE [LARGE SCALE GENOMIC DNA]</scope>
</reference>
<organism evidence="9 10">
    <name type="scientific">Abeliophyllum distichum</name>
    <dbReference type="NCBI Taxonomy" id="126358"/>
    <lineage>
        <taxon>Eukaryota</taxon>
        <taxon>Viridiplantae</taxon>
        <taxon>Streptophyta</taxon>
        <taxon>Embryophyta</taxon>
        <taxon>Tracheophyta</taxon>
        <taxon>Spermatophyta</taxon>
        <taxon>Magnoliopsida</taxon>
        <taxon>eudicotyledons</taxon>
        <taxon>Gunneridae</taxon>
        <taxon>Pentapetalae</taxon>
        <taxon>asterids</taxon>
        <taxon>lamiids</taxon>
        <taxon>Lamiales</taxon>
        <taxon>Oleaceae</taxon>
        <taxon>Forsythieae</taxon>
        <taxon>Abeliophyllum</taxon>
    </lineage>
</organism>
<dbReference type="AlphaFoldDB" id="A0ABD1TGS8"/>
<dbReference type="Gene3D" id="3.40.50.1000">
    <property type="entry name" value="HAD superfamily/HAD-like"/>
    <property type="match status" value="1"/>
</dbReference>
<dbReference type="Proteomes" id="UP001604336">
    <property type="component" value="Unassembled WGS sequence"/>
</dbReference>
<evidence type="ECO:0000259" key="8">
    <source>
        <dbReference type="PROSITE" id="PS50969"/>
    </source>
</evidence>
<dbReference type="SMART" id="SM00577">
    <property type="entry name" value="CPDc"/>
    <property type="match status" value="1"/>
</dbReference>
<dbReference type="InterPro" id="IPR023214">
    <property type="entry name" value="HAD_sf"/>
</dbReference>
<dbReference type="PANTHER" id="PTHR23081:SF36">
    <property type="entry name" value="RNA POLYMERASE II SUBUNIT A C-TERMINAL DOMAIN PHOSPHATASE"/>
    <property type="match status" value="1"/>
</dbReference>
<dbReference type="PROSITE" id="PS50172">
    <property type="entry name" value="BRCT"/>
    <property type="match status" value="1"/>
</dbReference>
<evidence type="ECO:0000313" key="10">
    <source>
        <dbReference type="Proteomes" id="UP001604336"/>
    </source>
</evidence>
<sequence>MVKVVVDPPSSNSPKKNMCTHPGLIHGMCICCGQIMNDEAGVAFGYIHKNLRLSNDEISGLRDKNLKNLLHHKKLHLVLDLDHTLLNSTCITANQEGYLKSQEDTLPDNLKSSLFTVESMQMMTKLRPFVTTFLKEASKLFEMYIYTMGKRSYALEMAKLLDPEDIYFHSRVIAKEDCTQRDQKGLDVVLGERKCHLESVIVSYSVWKKHKRNLILMERYNFFAESCEEFRLNSKSLPVLRCDESETDGALATVLKVLQRIHSYSLARYGKTRHTLLQLNLDYFQCTDKYLLSQEHGDNLECQDVRQILKSVRAEVLKGCKVIFDSVPKDEHLRLWKMARKLGARCTTNIFSVVTHVVSIDAQTYQSSQAIYKNKFLVDPRWIEASSYLWQKQPEENFPVSRANTNIPFMLPVTFHASNLISSSISSSS</sequence>
<dbReference type="InterPro" id="IPR036420">
    <property type="entry name" value="BRCT_dom_sf"/>
</dbReference>